<dbReference type="PANTHER" id="PTHR13887">
    <property type="entry name" value="GLUTATHIONE S-TRANSFERASE KAPPA"/>
    <property type="match status" value="1"/>
</dbReference>
<keyword evidence="3" id="KW-1185">Reference proteome</keyword>
<dbReference type="InterPro" id="IPR001853">
    <property type="entry name" value="DSBA-like_thioredoxin_dom"/>
</dbReference>
<evidence type="ECO:0000313" key="2">
    <source>
        <dbReference type="EMBL" id="KAH6655975.1"/>
    </source>
</evidence>
<dbReference type="InterPro" id="IPR036249">
    <property type="entry name" value="Thioredoxin-like_sf"/>
</dbReference>
<dbReference type="OrthoDB" id="1930760at2759"/>
<accession>A0A9P9A0C6</accession>
<evidence type="ECO:0000313" key="3">
    <source>
        <dbReference type="Proteomes" id="UP000758603"/>
    </source>
</evidence>
<dbReference type="SUPFAM" id="SSF52833">
    <property type="entry name" value="Thioredoxin-like"/>
    <property type="match status" value="1"/>
</dbReference>
<dbReference type="GO" id="GO:0016491">
    <property type="term" value="F:oxidoreductase activity"/>
    <property type="evidence" value="ECO:0007669"/>
    <property type="project" value="InterPro"/>
</dbReference>
<dbReference type="GeneID" id="70131486"/>
<sequence length="243" mass="27826">MYESTITFTFDTICPWTYLSKKRLDKAISKLDSKDVTFHLRLAPYQLYPTMACTGEVKREWYTHEKYNSDPAKFKLYETVMDSYATALNFKFNWDGQVANTVDAHRVIQIFQGTAEQFEDNPVVFEDGQKSREKYGPETANRILAALYRQYFEEGKHPSSDATLLAACQEAGVEEVDARRVVVEERDMGRREIGQMVKMAGIDGVDSVPTIIFEGRRRDLTLVGAKEVEEYEKALATIVKESI</sequence>
<protein>
    <submittedName>
        <fullName evidence="2">Thioredoxin-like protein</fullName>
    </submittedName>
</protein>
<proteinExistence type="predicted"/>
<dbReference type="RefSeq" id="XP_045960240.1">
    <property type="nucleotide sequence ID" value="XM_046102594.1"/>
</dbReference>
<reference evidence="2" key="1">
    <citation type="journal article" date="2021" name="Nat. Commun.">
        <title>Genetic determinants of endophytism in the Arabidopsis root mycobiome.</title>
        <authorList>
            <person name="Mesny F."/>
            <person name="Miyauchi S."/>
            <person name="Thiergart T."/>
            <person name="Pickel B."/>
            <person name="Atanasova L."/>
            <person name="Karlsson M."/>
            <person name="Huettel B."/>
            <person name="Barry K.W."/>
            <person name="Haridas S."/>
            <person name="Chen C."/>
            <person name="Bauer D."/>
            <person name="Andreopoulos W."/>
            <person name="Pangilinan J."/>
            <person name="LaButti K."/>
            <person name="Riley R."/>
            <person name="Lipzen A."/>
            <person name="Clum A."/>
            <person name="Drula E."/>
            <person name="Henrissat B."/>
            <person name="Kohler A."/>
            <person name="Grigoriev I.V."/>
            <person name="Martin F.M."/>
            <person name="Hacquard S."/>
        </authorList>
    </citation>
    <scope>NUCLEOTIDE SEQUENCE</scope>
    <source>
        <strain evidence="2">MPI-SDFR-AT-0073</strain>
    </source>
</reference>
<evidence type="ECO:0000259" key="1">
    <source>
        <dbReference type="Pfam" id="PF01323"/>
    </source>
</evidence>
<gene>
    <name evidence="2" type="ORF">BKA67DRAFT_562320</name>
</gene>
<dbReference type="EMBL" id="JAGPXC010000003">
    <property type="protein sequence ID" value="KAH6655975.1"/>
    <property type="molecule type" value="Genomic_DNA"/>
</dbReference>
<feature type="domain" description="DSBA-like thioredoxin" evidence="1">
    <location>
        <begin position="5"/>
        <end position="120"/>
    </location>
</feature>
<dbReference type="PANTHER" id="PTHR13887:SF52">
    <property type="entry name" value="DSBA-LIKE THIOREDOXIN DOMAIN-CONTAINING PROTEIN"/>
    <property type="match status" value="1"/>
</dbReference>
<dbReference type="Proteomes" id="UP000758603">
    <property type="component" value="Unassembled WGS sequence"/>
</dbReference>
<organism evidence="2 3">
    <name type="scientific">Truncatella angustata</name>
    <dbReference type="NCBI Taxonomy" id="152316"/>
    <lineage>
        <taxon>Eukaryota</taxon>
        <taxon>Fungi</taxon>
        <taxon>Dikarya</taxon>
        <taxon>Ascomycota</taxon>
        <taxon>Pezizomycotina</taxon>
        <taxon>Sordariomycetes</taxon>
        <taxon>Xylariomycetidae</taxon>
        <taxon>Amphisphaeriales</taxon>
        <taxon>Sporocadaceae</taxon>
        <taxon>Truncatella</taxon>
    </lineage>
</organism>
<name>A0A9P9A0C6_9PEZI</name>
<dbReference type="Pfam" id="PF01323">
    <property type="entry name" value="DSBA"/>
    <property type="match status" value="1"/>
</dbReference>
<dbReference type="AlphaFoldDB" id="A0A9P9A0C6"/>
<dbReference type="Gene3D" id="3.40.30.10">
    <property type="entry name" value="Glutaredoxin"/>
    <property type="match status" value="1"/>
</dbReference>
<comment type="caution">
    <text evidence="2">The sequence shown here is derived from an EMBL/GenBank/DDBJ whole genome shotgun (WGS) entry which is preliminary data.</text>
</comment>